<protein>
    <recommendedName>
        <fullName evidence="9">Ancillary SecYEG translocon subunit/Cell division coordinator CpoB TPR domain-containing protein</fullName>
    </recommendedName>
</protein>
<keyword evidence="6 8" id="KW-0472">Membrane</keyword>
<keyword evidence="7" id="KW-0143">Chaperone</keyword>
<name>A0ABX0XHD6_9SPHN</name>
<proteinExistence type="predicted"/>
<evidence type="ECO:0000313" key="11">
    <source>
        <dbReference type="Proteomes" id="UP000734218"/>
    </source>
</evidence>
<dbReference type="InterPro" id="IPR018704">
    <property type="entry name" value="SecYEG/CpoB_TPR"/>
</dbReference>
<comment type="subcellular location">
    <subcellularLocation>
        <location evidence="2">Cell membrane</location>
    </subcellularLocation>
    <subcellularLocation>
        <location evidence="1">Membrane</location>
        <topology evidence="1">Single-pass membrane protein</topology>
    </subcellularLocation>
</comment>
<dbReference type="PANTHER" id="PTHR38035:SF1">
    <property type="entry name" value="ANCILLARY SECYEG TRANSLOCON SUBUNIT"/>
    <property type="match status" value="1"/>
</dbReference>
<dbReference type="InterPro" id="IPR026039">
    <property type="entry name" value="YfgM"/>
</dbReference>
<gene>
    <name evidence="10" type="ORF">GGR88_000099</name>
</gene>
<dbReference type="Proteomes" id="UP000734218">
    <property type="component" value="Unassembled WGS sequence"/>
</dbReference>
<reference evidence="10 11" key="1">
    <citation type="submission" date="2020-03" db="EMBL/GenBank/DDBJ databases">
        <title>Genomic Encyclopedia of Type Strains, Phase IV (KMG-IV): sequencing the most valuable type-strain genomes for metagenomic binning, comparative biology and taxonomic classification.</title>
        <authorList>
            <person name="Goeker M."/>
        </authorList>
    </citation>
    <scope>NUCLEOTIDE SEQUENCE [LARGE SCALE GENOMIC DNA]</scope>
    <source>
        <strain evidence="10 11">DSM 27651</strain>
    </source>
</reference>
<keyword evidence="5 8" id="KW-1133">Transmembrane helix</keyword>
<evidence type="ECO:0000259" key="9">
    <source>
        <dbReference type="Pfam" id="PF09976"/>
    </source>
</evidence>
<feature type="domain" description="Ancillary SecYEG translocon subunit/Cell division coordinator CpoB TPR" evidence="9">
    <location>
        <begin position="26"/>
        <end position="142"/>
    </location>
</feature>
<keyword evidence="11" id="KW-1185">Reference proteome</keyword>
<evidence type="ECO:0000256" key="2">
    <source>
        <dbReference type="ARBA" id="ARBA00004236"/>
    </source>
</evidence>
<dbReference type="PANTHER" id="PTHR38035">
    <property type="entry name" value="UPF0070 PROTEIN YFGM"/>
    <property type="match status" value="1"/>
</dbReference>
<evidence type="ECO:0000256" key="1">
    <source>
        <dbReference type="ARBA" id="ARBA00004167"/>
    </source>
</evidence>
<evidence type="ECO:0000256" key="7">
    <source>
        <dbReference type="ARBA" id="ARBA00023186"/>
    </source>
</evidence>
<evidence type="ECO:0000256" key="3">
    <source>
        <dbReference type="ARBA" id="ARBA00022475"/>
    </source>
</evidence>
<dbReference type="RefSeq" id="WP_167951934.1">
    <property type="nucleotide sequence ID" value="NZ_JAATJE010000001.1"/>
</dbReference>
<evidence type="ECO:0000256" key="8">
    <source>
        <dbReference type="SAM" id="Phobius"/>
    </source>
</evidence>
<feature type="transmembrane region" description="Helical" evidence="8">
    <location>
        <begin position="31"/>
        <end position="52"/>
    </location>
</feature>
<accession>A0ABX0XHD6</accession>
<keyword evidence="4 8" id="KW-0812">Transmembrane</keyword>
<sequence>MALTPQNNEAFLREVDEELRRDNVTNFWRRYGLLVAAAVVLGLAALAGWMIWQQRQAAAAGREGEALAQAIDSLSKNNAAGARASLDALATSETPGYRAVAKLAQADVALQSGNRAGAAQIYQSVATDAGIGQPFRDVALVRATAAEFDRLPPATVIQRLRPLAQPGNPWFGSAGEMVAMAELAQGNGAAAARLFTAIANDAAVPQSIRSRAVQMAAVVDAGGQAPAAAAPTPAAAPQETAR</sequence>
<dbReference type="EMBL" id="JAATJE010000001">
    <property type="protein sequence ID" value="NJC32625.1"/>
    <property type="molecule type" value="Genomic_DNA"/>
</dbReference>
<evidence type="ECO:0000313" key="10">
    <source>
        <dbReference type="EMBL" id="NJC32625.1"/>
    </source>
</evidence>
<dbReference type="Pfam" id="PF09976">
    <property type="entry name" value="TPR_21"/>
    <property type="match status" value="1"/>
</dbReference>
<organism evidence="10 11">
    <name type="scientific">Sphingomonas jejuensis</name>
    <dbReference type="NCBI Taxonomy" id="904715"/>
    <lineage>
        <taxon>Bacteria</taxon>
        <taxon>Pseudomonadati</taxon>
        <taxon>Pseudomonadota</taxon>
        <taxon>Alphaproteobacteria</taxon>
        <taxon>Sphingomonadales</taxon>
        <taxon>Sphingomonadaceae</taxon>
        <taxon>Sphingomonas</taxon>
    </lineage>
</organism>
<evidence type="ECO:0000256" key="6">
    <source>
        <dbReference type="ARBA" id="ARBA00023136"/>
    </source>
</evidence>
<keyword evidence="3" id="KW-1003">Cell membrane</keyword>
<evidence type="ECO:0000256" key="5">
    <source>
        <dbReference type="ARBA" id="ARBA00022989"/>
    </source>
</evidence>
<comment type="caution">
    <text evidence="10">The sequence shown here is derived from an EMBL/GenBank/DDBJ whole genome shotgun (WGS) entry which is preliminary data.</text>
</comment>
<evidence type="ECO:0000256" key="4">
    <source>
        <dbReference type="ARBA" id="ARBA00022692"/>
    </source>
</evidence>